<name>A0A842IS98_9FLAO</name>
<dbReference type="Proteomes" id="UP000533900">
    <property type="component" value="Unassembled WGS sequence"/>
</dbReference>
<keyword evidence="1" id="KW-0732">Signal</keyword>
<dbReference type="EMBL" id="JACLCP010000003">
    <property type="protein sequence ID" value="MBC2845900.1"/>
    <property type="molecule type" value="Genomic_DNA"/>
</dbReference>
<keyword evidence="3" id="KW-1185">Reference proteome</keyword>
<organism evidence="2 3">
    <name type="scientific">Winogradskyella flava</name>
    <dbReference type="NCBI Taxonomy" id="1884876"/>
    <lineage>
        <taxon>Bacteria</taxon>
        <taxon>Pseudomonadati</taxon>
        <taxon>Bacteroidota</taxon>
        <taxon>Flavobacteriia</taxon>
        <taxon>Flavobacteriales</taxon>
        <taxon>Flavobacteriaceae</taxon>
        <taxon>Winogradskyella</taxon>
    </lineage>
</organism>
<sequence>MKTKIQSLILLILCLVISSCSSDDDSSSSSDLEGQWFVTSLLVESAFDFNGDGNASRDLFQETSCYDGNFIQFFDDGDVTIVVDFTNIFVDSNNEQDFECQSGLALSSIWTQNGDSVTVENGNEDITGLISGNTLTVTVPDGFEMELYDPAIGHYPAEEDFTIVFTKE</sequence>
<evidence type="ECO:0000313" key="2">
    <source>
        <dbReference type="EMBL" id="MBC2845900.1"/>
    </source>
</evidence>
<dbReference type="PROSITE" id="PS51257">
    <property type="entry name" value="PROKAR_LIPOPROTEIN"/>
    <property type="match status" value="1"/>
</dbReference>
<reference evidence="2" key="1">
    <citation type="submission" date="2020-08" db="EMBL/GenBank/DDBJ databases">
        <title>Winogradskyella ouciana sp. nov., isolated from the hadal seawater of the Mariana Trench.</title>
        <authorList>
            <person name="He X."/>
        </authorList>
    </citation>
    <scope>NUCLEOTIDE SEQUENCE [LARGE SCALE GENOMIC DNA]</scope>
    <source>
        <strain evidence="2">KCTC 52348</strain>
    </source>
</reference>
<feature type="chain" id="PRO_5032946788" description="Lipocalin-like domain-containing protein" evidence="1">
    <location>
        <begin position="23"/>
        <end position="168"/>
    </location>
</feature>
<comment type="caution">
    <text evidence="2">The sequence shown here is derived from an EMBL/GenBank/DDBJ whole genome shotgun (WGS) entry which is preliminary data.</text>
</comment>
<evidence type="ECO:0000256" key="1">
    <source>
        <dbReference type="SAM" id="SignalP"/>
    </source>
</evidence>
<feature type="signal peptide" evidence="1">
    <location>
        <begin position="1"/>
        <end position="22"/>
    </location>
</feature>
<protein>
    <recommendedName>
        <fullName evidence="4">Lipocalin-like domain-containing protein</fullName>
    </recommendedName>
</protein>
<accession>A0A842IS98</accession>
<dbReference type="AlphaFoldDB" id="A0A842IS98"/>
<dbReference type="RefSeq" id="WP_185789607.1">
    <property type="nucleotide sequence ID" value="NZ_JACLCP010000003.1"/>
</dbReference>
<proteinExistence type="predicted"/>
<gene>
    <name evidence="2" type="ORF">H7F21_12405</name>
</gene>
<evidence type="ECO:0000313" key="3">
    <source>
        <dbReference type="Proteomes" id="UP000533900"/>
    </source>
</evidence>
<evidence type="ECO:0008006" key="4">
    <source>
        <dbReference type="Google" id="ProtNLM"/>
    </source>
</evidence>